<evidence type="ECO:0000256" key="19">
    <source>
        <dbReference type="ARBA" id="ARBA00022989"/>
    </source>
</evidence>
<evidence type="ECO:0000256" key="36">
    <source>
        <dbReference type="ARBA" id="ARBA00083687"/>
    </source>
</evidence>
<evidence type="ECO:0000259" key="41">
    <source>
        <dbReference type="PROSITE" id="PS50157"/>
    </source>
</evidence>
<evidence type="ECO:0000256" key="30">
    <source>
        <dbReference type="ARBA" id="ARBA00047681"/>
    </source>
</evidence>
<comment type="caution">
    <text evidence="42">The sequence shown here is derived from an EMBL/GenBank/DDBJ whole genome shotgun (WGS) entry which is preliminary data.</text>
</comment>
<comment type="subcellular location">
    <subcellularLocation>
        <location evidence="4">Membrane</location>
        <topology evidence="4">Single-pass type I membrane protein</topology>
    </subcellularLocation>
    <subcellularLocation>
        <location evidence="3">Nucleus</location>
    </subcellularLocation>
</comment>
<evidence type="ECO:0000256" key="34">
    <source>
        <dbReference type="ARBA" id="ARBA00072617"/>
    </source>
</evidence>
<dbReference type="Pfam" id="PF07714">
    <property type="entry name" value="PK_Tyr_Ser-Thr"/>
    <property type="match status" value="1"/>
</dbReference>
<evidence type="ECO:0000256" key="8">
    <source>
        <dbReference type="ARBA" id="ARBA00022679"/>
    </source>
</evidence>
<evidence type="ECO:0000256" key="9">
    <source>
        <dbReference type="ARBA" id="ARBA00022692"/>
    </source>
</evidence>
<evidence type="ECO:0000256" key="23">
    <source>
        <dbReference type="ARBA" id="ARBA00023157"/>
    </source>
</evidence>
<name>A0A5E4A8S4_MARMO</name>
<feature type="compositionally biased region" description="Low complexity" evidence="38">
    <location>
        <begin position="75"/>
        <end position="88"/>
    </location>
</feature>
<evidence type="ECO:0000256" key="3">
    <source>
        <dbReference type="ARBA" id="ARBA00004123"/>
    </source>
</evidence>
<keyword evidence="11" id="KW-0732">Signal</keyword>
<dbReference type="AlphaFoldDB" id="A0A5E4A8S4"/>
<keyword evidence="25" id="KW-0675">Receptor</keyword>
<evidence type="ECO:0000256" key="31">
    <source>
        <dbReference type="ARBA" id="ARBA00048773"/>
    </source>
</evidence>
<comment type="cofactor">
    <cofactor evidence="2">
        <name>Mg(2+)</name>
        <dbReference type="ChEBI" id="CHEBI:18420"/>
    </cofactor>
</comment>
<dbReference type="SUPFAM" id="SSF57667">
    <property type="entry name" value="beta-beta-alpha zinc fingers"/>
    <property type="match status" value="1"/>
</dbReference>
<evidence type="ECO:0000256" key="4">
    <source>
        <dbReference type="ARBA" id="ARBA00004479"/>
    </source>
</evidence>
<keyword evidence="10" id="KW-0479">Metal-binding</keyword>
<dbReference type="PROSITE" id="PS50011">
    <property type="entry name" value="PROTEIN_KINASE_DOM"/>
    <property type="match status" value="1"/>
</dbReference>
<comment type="catalytic activity">
    <reaction evidence="30">
        <text>L-seryl-[receptor-protein] + ATP = O-phospho-L-seryl-[receptor-protein] + ADP + H(+)</text>
        <dbReference type="Rhea" id="RHEA:18673"/>
        <dbReference type="Rhea" id="RHEA-COMP:11022"/>
        <dbReference type="Rhea" id="RHEA-COMP:11023"/>
        <dbReference type="ChEBI" id="CHEBI:15378"/>
        <dbReference type="ChEBI" id="CHEBI:29999"/>
        <dbReference type="ChEBI" id="CHEBI:30616"/>
        <dbReference type="ChEBI" id="CHEBI:83421"/>
        <dbReference type="ChEBI" id="CHEBI:456216"/>
        <dbReference type="EC" id="2.7.11.30"/>
    </reaction>
</comment>
<dbReference type="GO" id="GO:0008270">
    <property type="term" value="F:zinc ion binding"/>
    <property type="evidence" value="ECO:0007669"/>
    <property type="project" value="UniProtKB-KW"/>
</dbReference>
<reference evidence="42" key="1">
    <citation type="submission" date="2019-04" db="EMBL/GenBank/DDBJ databases">
        <authorList>
            <person name="Alioto T."/>
            <person name="Alioto T."/>
        </authorList>
    </citation>
    <scope>NUCLEOTIDE SEQUENCE [LARGE SCALE GENOMIC DNA]</scope>
</reference>
<dbReference type="PANTHER" id="PTHR23255:SF49">
    <property type="entry name" value="ANTI-MUELLERIAN HORMONE TYPE-2 RECEPTOR"/>
    <property type="match status" value="1"/>
</dbReference>
<evidence type="ECO:0000256" key="27">
    <source>
        <dbReference type="ARBA" id="ARBA00023211"/>
    </source>
</evidence>
<dbReference type="PANTHER" id="PTHR23255">
    <property type="entry name" value="TRANSFORMING GROWTH FACTOR-BETA RECEPTOR TYPE I AND II"/>
    <property type="match status" value="1"/>
</dbReference>
<feature type="domain" description="C2H2-type" evidence="41">
    <location>
        <begin position="659"/>
        <end position="688"/>
    </location>
</feature>
<dbReference type="GO" id="GO:0005524">
    <property type="term" value="F:ATP binding"/>
    <property type="evidence" value="ECO:0007669"/>
    <property type="project" value="UniProtKB-KW"/>
</dbReference>
<feature type="region of interest" description="Disordered" evidence="38">
    <location>
        <begin position="1"/>
        <end position="96"/>
    </location>
</feature>
<keyword evidence="12" id="KW-0677">Repeat</keyword>
<comment type="cofactor">
    <cofactor evidence="1">
        <name>Mn(2+)</name>
        <dbReference type="ChEBI" id="CHEBI:29035"/>
    </cofactor>
</comment>
<dbReference type="Gene3D" id="3.30.160.60">
    <property type="entry name" value="Classic Zinc Finger"/>
    <property type="match status" value="2"/>
</dbReference>
<keyword evidence="27" id="KW-0464">Manganese</keyword>
<feature type="transmembrane region" description="Helical" evidence="39">
    <location>
        <begin position="752"/>
        <end position="777"/>
    </location>
</feature>
<evidence type="ECO:0000256" key="32">
    <source>
        <dbReference type="ARBA" id="ARBA00057747"/>
    </source>
</evidence>
<evidence type="ECO:0000256" key="10">
    <source>
        <dbReference type="ARBA" id="ARBA00022723"/>
    </source>
</evidence>
<evidence type="ECO:0000313" key="43">
    <source>
        <dbReference type="Proteomes" id="UP000335636"/>
    </source>
</evidence>
<dbReference type="PROSITE" id="PS00028">
    <property type="entry name" value="ZINC_FINGER_C2H2_1"/>
    <property type="match status" value="2"/>
</dbReference>
<keyword evidence="19 39" id="KW-1133">Transmembrane helix</keyword>
<comment type="catalytic activity">
    <reaction evidence="31">
        <text>L-threonyl-[receptor-protein] + ATP = O-phospho-L-threonyl-[receptor-protein] + ADP + H(+)</text>
        <dbReference type="Rhea" id="RHEA:44880"/>
        <dbReference type="Rhea" id="RHEA-COMP:11024"/>
        <dbReference type="Rhea" id="RHEA-COMP:11025"/>
        <dbReference type="ChEBI" id="CHEBI:15378"/>
        <dbReference type="ChEBI" id="CHEBI:30013"/>
        <dbReference type="ChEBI" id="CHEBI:30616"/>
        <dbReference type="ChEBI" id="CHEBI:61977"/>
        <dbReference type="ChEBI" id="CHEBI:456216"/>
        <dbReference type="EC" id="2.7.11.30"/>
    </reaction>
</comment>
<dbReference type="SMART" id="SM00355">
    <property type="entry name" value="ZnF_C2H2"/>
    <property type="match status" value="2"/>
</dbReference>
<keyword evidence="20" id="KW-0805">Transcription regulation</keyword>
<dbReference type="GO" id="GO:0005024">
    <property type="term" value="F:transforming growth factor beta receptor activity"/>
    <property type="evidence" value="ECO:0007669"/>
    <property type="project" value="TreeGrafter"/>
</dbReference>
<comment type="function">
    <text evidence="32">On ligand binding, forms a receptor complex consisting of two type II and two type I transmembrane serine/threonine kinases. Type II receptors phosphorylate and activate type I receptors which autophosphorylate, then bind and activate SMAD transcriptional regulators. Receptor for anti-Muellerian hormone.</text>
</comment>
<keyword evidence="24" id="KW-0804">Transcription</keyword>
<evidence type="ECO:0000256" key="29">
    <source>
        <dbReference type="ARBA" id="ARBA00038409"/>
    </source>
</evidence>
<feature type="domain" description="Protein kinase" evidence="40">
    <location>
        <begin position="814"/>
        <end position="1124"/>
    </location>
</feature>
<evidence type="ECO:0000256" key="38">
    <source>
        <dbReference type="SAM" id="MobiDB-lite"/>
    </source>
</evidence>
<dbReference type="InterPro" id="IPR000719">
    <property type="entry name" value="Prot_kinase_dom"/>
</dbReference>
<dbReference type="GO" id="GO:0043235">
    <property type="term" value="C:receptor complex"/>
    <property type="evidence" value="ECO:0007669"/>
    <property type="project" value="TreeGrafter"/>
</dbReference>
<keyword evidence="9 39" id="KW-0812">Transmembrane</keyword>
<evidence type="ECO:0000256" key="16">
    <source>
        <dbReference type="ARBA" id="ARBA00022833"/>
    </source>
</evidence>
<dbReference type="InterPro" id="IPR013087">
    <property type="entry name" value="Znf_C2H2_type"/>
</dbReference>
<evidence type="ECO:0000256" key="18">
    <source>
        <dbReference type="ARBA" id="ARBA00022842"/>
    </source>
</evidence>
<feature type="compositionally biased region" description="Gly residues" evidence="38">
    <location>
        <begin position="20"/>
        <end position="32"/>
    </location>
</feature>
<dbReference type="FunFam" id="3.30.200.20:FF:000349">
    <property type="entry name" value="Anti-Muellerian hormone type-2 receptor"/>
    <property type="match status" value="1"/>
</dbReference>
<evidence type="ECO:0000259" key="40">
    <source>
        <dbReference type="PROSITE" id="PS50011"/>
    </source>
</evidence>
<feature type="region of interest" description="Disordered" evidence="38">
    <location>
        <begin position="112"/>
        <end position="144"/>
    </location>
</feature>
<feature type="compositionally biased region" description="Low complexity" evidence="38">
    <location>
        <begin position="345"/>
        <end position="360"/>
    </location>
</feature>
<gene>
    <name evidence="42" type="ORF">MONAX_5E037695</name>
</gene>
<evidence type="ECO:0000256" key="26">
    <source>
        <dbReference type="ARBA" id="ARBA00023180"/>
    </source>
</evidence>
<feature type="region of interest" description="Disordered" evidence="38">
    <location>
        <begin position="332"/>
        <end position="398"/>
    </location>
</feature>
<evidence type="ECO:0000256" key="24">
    <source>
        <dbReference type="ARBA" id="ARBA00023163"/>
    </source>
</evidence>
<dbReference type="EMBL" id="CABDUW010000031">
    <property type="protein sequence ID" value="VTJ53673.1"/>
    <property type="molecule type" value="Genomic_DNA"/>
</dbReference>
<comment type="similarity">
    <text evidence="5">Belongs to the protein kinase superfamily. TKL Ser/Thr protein kinase family. TGFB receptor subfamily.</text>
</comment>
<feature type="region of interest" description="Disordered" evidence="38">
    <location>
        <begin position="566"/>
        <end position="602"/>
    </location>
</feature>
<keyword evidence="13" id="KW-0547">Nucleotide-binding</keyword>
<dbReference type="InterPro" id="IPR001245">
    <property type="entry name" value="Ser-Thr/Tyr_kinase_cat_dom"/>
</dbReference>
<protein>
    <recommendedName>
        <fullName evidence="34">Anti-Muellerian hormone type-2 receptor</fullName>
        <ecNumber evidence="6">2.7.11.30</ecNumber>
    </recommendedName>
    <alternativeName>
        <fullName evidence="35">Anti-Muellerian hormone type II receptor</fullName>
    </alternativeName>
    <alternativeName>
        <fullName evidence="36">MIS type II receptor</fullName>
    </alternativeName>
</protein>
<comment type="subunit">
    <text evidence="33">Interacts with type I receptor ACVR1.</text>
</comment>
<dbReference type="PROSITE" id="PS50157">
    <property type="entry name" value="ZINC_FINGER_C2H2_2"/>
    <property type="match status" value="2"/>
</dbReference>
<evidence type="ECO:0000256" key="21">
    <source>
        <dbReference type="ARBA" id="ARBA00023125"/>
    </source>
</evidence>
<dbReference type="GO" id="GO:0030509">
    <property type="term" value="P:BMP signaling pathway"/>
    <property type="evidence" value="ECO:0007669"/>
    <property type="project" value="TreeGrafter"/>
</dbReference>
<evidence type="ECO:0000256" key="13">
    <source>
        <dbReference type="ARBA" id="ARBA00022741"/>
    </source>
</evidence>
<keyword evidence="17" id="KW-0067">ATP-binding</keyword>
<feature type="compositionally biased region" description="Polar residues" evidence="38">
    <location>
        <begin position="361"/>
        <end position="383"/>
    </location>
</feature>
<evidence type="ECO:0000256" key="14">
    <source>
        <dbReference type="ARBA" id="ARBA00022771"/>
    </source>
</evidence>
<evidence type="ECO:0000256" key="1">
    <source>
        <dbReference type="ARBA" id="ARBA00001936"/>
    </source>
</evidence>
<evidence type="ECO:0000256" key="17">
    <source>
        <dbReference type="ARBA" id="ARBA00022840"/>
    </source>
</evidence>
<evidence type="ECO:0000256" key="39">
    <source>
        <dbReference type="SAM" id="Phobius"/>
    </source>
</evidence>
<dbReference type="GO" id="GO:0005634">
    <property type="term" value="C:nucleus"/>
    <property type="evidence" value="ECO:0007669"/>
    <property type="project" value="UniProtKB-SubCell"/>
</dbReference>
<accession>A0A5E4A8S4</accession>
<evidence type="ECO:0000256" key="5">
    <source>
        <dbReference type="ARBA" id="ARBA00009605"/>
    </source>
</evidence>
<keyword evidence="7" id="KW-0723">Serine/threonine-protein kinase</keyword>
<dbReference type="InterPro" id="IPR036236">
    <property type="entry name" value="Znf_C2H2_sf"/>
</dbReference>
<evidence type="ECO:0000256" key="7">
    <source>
        <dbReference type="ARBA" id="ARBA00022527"/>
    </source>
</evidence>
<feature type="domain" description="C2H2-type" evidence="41">
    <location>
        <begin position="629"/>
        <end position="658"/>
    </location>
</feature>
<dbReference type="FunFam" id="3.30.160.60:FF:000014">
    <property type="entry name" value="Transcription factor Sp3"/>
    <property type="match status" value="1"/>
</dbReference>
<keyword evidence="15" id="KW-0418">Kinase</keyword>
<dbReference type="InterPro" id="IPR000333">
    <property type="entry name" value="TGFB_receptor"/>
</dbReference>
<evidence type="ECO:0000256" key="28">
    <source>
        <dbReference type="ARBA" id="ARBA00023242"/>
    </source>
</evidence>
<evidence type="ECO:0000256" key="2">
    <source>
        <dbReference type="ARBA" id="ARBA00001946"/>
    </source>
</evidence>
<keyword evidence="43" id="KW-1185">Reference proteome</keyword>
<proteinExistence type="inferred from homology"/>
<evidence type="ECO:0000256" key="37">
    <source>
        <dbReference type="PROSITE-ProRule" id="PRU00042"/>
    </source>
</evidence>
<evidence type="ECO:0000256" key="11">
    <source>
        <dbReference type="ARBA" id="ARBA00022729"/>
    </source>
</evidence>
<organism evidence="42 43">
    <name type="scientific">Marmota monax</name>
    <name type="common">Woodchuck</name>
    <dbReference type="NCBI Taxonomy" id="9995"/>
    <lineage>
        <taxon>Eukaryota</taxon>
        <taxon>Metazoa</taxon>
        <taxon>Chordata</taxon>
        <taxon>Craniata</taxon>
        <taxon>Vertebrata</taxon>
        <taxon>Euteleostomi</taxon>
        <taxon>Mammalia</taxon>
        <taxon>Eutheria</taxon>
        <taxon>Euarchontoglires</taxon>
        <taxon>Glires</taxon>
        <taxon>Rodentia</taxon>
        <taxon>Sciuromorpha</taxon>
        <taxon>Sciuridae</taxon>
        <taxon>Xerinae</taxon>
        <taxon>Marmotini</taxon>
        <taxon>Marmota</taxon>
    </lineage>
</organism>
<dbReference type="GO" id="GO:0005886">
    <property type="term" value="C:plasma membrane"/>
    <property type="evidence" value="ECO:0007669"/>
    <property type="project" value="TreeGrafter"/>
</dbReference>
<comment type="similarity">
    <text evidence="29">Belongs to the Sp1 C2H2-type zinc-finger protein family.</text>
</comment>
<evidence type="ECO:0000256" key="15">
    <source>
        <dbReference type="ARBA" id="ARBA00022777"/>
    </source>
</evidence>
<keyword evidence="8" id="KW-0808">Transferase</keyword>
<keyword evidence="23" id="KW-1015">Disulfide bond</keyword>
<evidence type="ECO:0000256" key="35">
    <source>
        <dbReference type="ARBA" id="ARBA00075133"/>
    </source>
</evidence>
<evidence type="ECO:0000256" key="12">
    <source>
        <dbReference type="ARBA" id="ARBA00022737"/>
    </source>
</evidence>
<keyword evidence="16" id="KW-0862">Zinc</keyword>
<evidence type="ECO:0000256" key="22">
    <source>
        <dbReference type="ARBA" id="ARBA00023136"/>
    </source>
</evidence>
<keyword evidence="26" id="KW-0325">Glycoprotein</keyword>
<keyword evidence="28" id="KW-0539">Nucleus</keyword>
<feature type="compositionally biased region" description="Polar residues" evidence="38">
    <location>
        <begin position="112"/>
        <end position="126"/>
    </location>
</feature>
<evidence type="ECO:0000256" key="6">
    <source>
        <dbReference type="ARBA" id="ARBA00012401"/>
    </source>
</evidence>
<dbReference type="Gene3D" id="1.10.510.10">
    <property type="entry name" value="Transferase(Phosphotransferase) domain 1"/>
    <property type="match status" value="1"/>
</dbReference>
<keyword evidence="14 37" id="KW-0863">Zinc-finger</keyword>
<dbReference type="CDD" id="cd22539">
    <property type="entry name" value="SP1_N"/>
    <property type="match status" value="1"/>
</dbReference>
<dbReference type="Proteomes" id="UP000335636">
    <property type="component" value="Unassembled WGS sequence"/>
</dbReference>
<dbReference type="FunFam" id="3.30.160.60:FF:000061">
    <property type="entry name" value="Transcription factor Sp3"/>
    <property type="match status" value="1"/>
</dbReference>
<dbReference type="FunFam" id="1.10.510.10:FF:000487">
    <property type="entry name" value="Anti-Muellerian hormone type-2 receptor"/>
    <property type="match status" value="1"/>
</dbReference>
<dbReference type="EC" id="2.7.11.30" evidence="6"/>
<keyword evidence="18" id="KW-0460">Magnesium</keyword>
<dbReference type="GO" id="GO:0003677">
    <property type="term" value="F:DNA binding"/>
    <property type="evidence" value="ECO:0007669"/>
    <property type="project" value="UniProtKB-KW"/>
</dbReference>
<evidence type="ECO:0000256" key="20">
    <source>
        <dbReference type="ARBA" id="ARBA00023015"/>
    </source>
</evidence>
<evidence type="ECO:0000256" key="33">
    <source>
        <dbReference type="ARBA" id="ARBA00065680"/>
    </source>
</evidence>
<evidence type="ECO:0000313" key="42">
    <source>
        <dbReference type="EMBL" id="VTJ53673.1"/>
    </source>
</evidence>
<keyword evidence="22 39" id="KW-0472">Membrane</keyword>
<keyword evidence="21" id="KW-0238">DNA-binding</keyword>
<dbReference type="InterPro" id="IPR011009">
    <property type="entry name" value="Kinase-like_dom_sf"/>
</dbReference>
<evidence type="ECO:0000256" key="25">
    <source>
        <dbReference type="ARBA" id="ARBA00023170"/>
    </source>
</evidence>
<dbReference type="Gene3D" id="3.30.200.20">
    <property type="entry name" value="Phosphorylase Kinase, domain 1"/>
    <property type="match status" value="1"/>
</dbReference>
<feature type="compositionally biased region" description="Low complexity" evidence="38">
    <location>
        <begin position="384"/>
        <end position="398"/>
    </location>
</feature>
<sequence>MSDQDHSMDEMTAVVKIEKGVGGNNGGNGNSGGAFSQTRSSSTGSSSSSGGGGGGGQESQPSPLALLAATCSRIESPNENSNNSQGPSQSGGTGELDLTATQLSQGANGWQIISSSSGATPTSKEQSGNNTNGSGGSESSKNRTVSGGQYVVAATSNLQNQQVLTGLPGVMPNIQYQVIPQFQTVDGQQLQFAATGAQVQQDGSGQIQIIPGANQQIITNRGSGGNIIAAMPNLLQQAVPLQGLANNVLSGQTQYVTNVPVALNGNITLLPVNSVSAATLTPSSQAVTISSSGSQESGSQPVTSGTAISSASLVSSQASSSSFFTNANSYSTTTTTSNMGIMNFTTSGSSGTNSQGQTPQRVSGLQGSDALNIQQNQTSGGSLQASQQKEGEQNQQTQQQQILIQPQLVQGGQALQALQAAPLSGQTFTTQAISQETLQNLQLQAVPNSGPIIIRTPTVGPNGQVSWQTLQLQNLQVQNPQAQTITLAPMQGVSLGQTSSSNTTLTPIASAASIPAGTVTVNAAQLSSMPGLQTINLSALGTSGIQVHQLPGLPLAIANAPGDHGAQLGLHGAGGDGIHDDTAGGEEGENSPDPQPQAGRRTRREACTCPYCKDSEGRGSGDPGKKKQHICHIQGCGKVYGKTSHLRAHLRWHTGERPFMCTWSYCGKRFTRSDELQRHKRTHTGCRDSDEPGCESLHCDLSPRAHPSPGSTLFTCSCGTDFCNANYSHLPSPGNLGVPDPQGTQATPGESIWMALVLLGLLLLLLLLLSSIILALLQRKAYRVQGGPQPEPNSGRDWSEELPELPELPVLPELCFSQVIQEGSHAVMWAGRLQGELVAIKAFPPRAVAQFRAERAVYELPGLQHDHIVRFITAGQGGPGSLPSGPLLILELHPKGSLCHYLTQHTSDWGSSLRMALSLARGLAFLHEERWQDGQYKPGIAHRDLSSQNVLIREDRSCAIGDLGLALVLPGFSGSPAWAPSQSQGPATIMEAGTQRYMAPELLDKTLDLQDWGTALRRADVYSLALLLWEIMSRCPDLSPDGRPSPFQLAYEAELGSTPTTCELWALVVEERRRPYIPSTWISFVTDPGGLRELLEDCWDADPEARLTAECVQQRLAVLAHPQEAYPFQENYTHSCLPLCPEDCTSTPTPAILPCGLS</sequence>
<dbReference type="SUPFAM" id="SSF56112">
    <property type="entry name" value="Protein kinase-like (PK-like)"/>
    <property type="match status" value="1"/>
</dbReference>